<organism evidence="1 2">
    <name type="scientific">Thermovenabulum gondwanense</name>
    <dbReference type="NCBI Taxonomy" id="520767"/>
    <lineage>
        <taxon>Bacteria</taxon>
        <taxon>Bacillati</taxon>
        <taxon>Bacillota</taxon>
        <taxon>Clostridia</taxon>
        <taxon>Thermosediminibacterales</taxon>
        <taxon>Thermosediminibacteraceae</taxon>
        <taxon>Thermovenabulum</taxon>
    </lineage>
</organism>
<dbReference type="OrthoDB" id="9909509at2"/>
<name>A0A162MPD5_9FIRM</name>
<dbReference type="AlphaFoldDB" id="A0A162MPD5"/>
<protein>
    <submittedName>
        <fullName evidence="1">Uncharacterized protein</fullName>
    </submittedName>
</protein>
<sequence length="148" mass="16058">MVEKGILTGFSFRESFITPLFIINTPVLLAEMNLRIDDAEDRVWLNGMVNWAVVAPEAAGTVDLLFEILRENTLIYSIAQSASYYPGGVLLLNAQLQHVDDNPLAGGGVIPAPVRYQLRVTPLSVPSGVQVATVSQTFVASELKATEL</sequence>
<evidence type="ECO:0000313" key="1">
    <source>
        <dbReference type="EMBL" id="KYO66869.1"/>
    </source>
</evidence>
<dbReference type="EMBL" id="LOHZ01000023">
    <property type="protein sequence ID" value="KYO66869.1"/>
    <property type="molecule type" value="Genomic_DNA"/>
</dbReference>
<keyword evidence="2" id="KW-1185">Reference proteome</keyword>
<evidence type="ECO:0000313" key="2">
    <source>
        <dbReference type="Proteomes" id="UP000075737"/>
    </source>
</evidence>
<accession>A0A162MPD5</accession>
<reference evidence="1 2" key="1">
    <citation type="submission" date="2015-12" db="EMBL/GenBank/DDBJ databases">
        <title>Draft genome of Thermovenabulum gondwanense isolated from a red thermophilic microbial mat colonisisng an outflow channel of a bore well.</title>
        <authorList>
            <person name="Patel B.K."/>
        </authorList>
    </citation>
    <scope>NUCLEOTIDE SEQUENCE [LARGE SCALE GENOMIC DNA]</scope>
    <source>
        <strain evidence="1 2">R270</strain>
    </source>
</reference>
<comment type="caution">
    <text evidence="1">The sequence shown here is derived from an EMBL/GenBank/DDBJ whole genome shotgun (WGS) entry which is preliminary data.</text>
</comment>
<proteinExistence type="predicted"/>
<dbReference type="Proteomes" id="UP000075737">
    <property type="component" value="Unassembled WGS sequence"/>
</dbReference>
<gene>
    <name evidence="1" type="ORF">ATZ99_06860</name>
</gene>
<dbReference type="RefSeq" id="WP_068747851.1">
    <property type="nucleotide sequence ID" value="NZ_LOHZ01000023.1"/>
</dbReference>
<dbReference type="STRING" id="520767.ATZ99_06860"/>